<evidence type="ECO:0000256" key="1">
    <source>
        <dbReference type="SAM" id="MobiDB-lite"/>
    </source>
</evidence>
<dbReference type="EMBL" id="CP073695">
    <property type="protein sequence ID" value="QUO48449.1"/>
    <property type="molecule type" value="Genomic_DNA"/>
</dbReference>
<dbReference type="SUPFAM" id="SSF50249">
    <property type="entry name" value="Nucleic acid-binding proteins"/>
    <property type="match status" value="2"/>
</dbReference>
<dbReference type="SUPFAM" id="SSF64182">
    <property type="entry name" value="DHH phosphoesterases"/>
    <property type="match status" value="1"/>
</dbReference>
<dbReference type="InterPro" id="IPR003029">
    <property type="entry name" value="S1_domain"/>
</dbReference>
<dbReference type="OrthoDB" id="5596at2157"/>
<reference evidence="3 4" key="1">
    <citation type="submission" date="2021-03" db="EMBL/GenBank/DDBJ databases">
        <title>Halorubrum sodomense MBLA0099, Whole genome shotgun sequencing.</title>
        <authorList>
            <person name="Seo M.-J."/>
            <person name="Cho E.-S."/>
            <person name="Hwang C.Y."/>
        </authorList>
    </citation>
    <scope>NUCLEOTIDE SEQUENCE [LARGE SCALE GENOMIC DNA]</scope>
    <source>
        <strain evidence="3 4">MBLA0099</strain>
    </source>
</reference>
<dbReference type="InterPro" id="IPR012340">
    <property type="entry name" value="NA-bd_OB-fold"/>
</dbReference>
<evidence type="ECO:0000313" key="3">
    <source>
        <dbReference type="EMBL" id="QUO48449.1"/>
    </source>
</evidence>
<feature type="domain" description="S1 motif" evidence="2">
    <location>
        <begin position="65"/>
        <end position="125"/>
    </location>
</feature>
<keyword evidence="4" id="KW-1185">Reference proteome</keyword>
<dbReference type="Gene3D" id="3.90.1640.30">
    <property type="match status" value="1"/>
</dbReference>
<dbReference type="CDD" id="cd04487">
    <property type="entry name" value="RecJ_OBF2_like"/>
    <property type="match status" value="1"/>
</dbReference>
<dbReference type="Pfam" id="PF01336">
    <property type="entry name" value="tRNA_anti-codon"/>
    <property type="match status" value="1"/>
</dbReference>
<feature type="compositionally biased region" description="Polar residues" evidence="1">
    <location>
        <begin position="1"/>
        <end position="14"/>
    </location>
</feature>
<dbReference type="RefSeq" id="WP_017343922.1">
    <property type="nucleotide sequence ID" value="NZ_CP073695.1"/>
</dbReference>
<evidence type="ECO:0000259" key="2">
    <source>
        <dbReference type="PROSITE" id="PS50126"/>
    </source>
</evidence>
<dbReference type="Pfam" id="PF00575">
    <property type="entry name" value="S1"/>
    <property type="match status" value="1"/>
</dbReference>
<feature type="region of interest" description="Disordered" evidence="1">
    <location>
        <begin position="1"/>
        <end position="52"/>
    </location>
</feature>
<gene>
    <name evidence="3" type="ORF">J7656_03585</name>
</gene>
<dbReference type="Gene3D" id="2.40.50.1010">
    <property type="match status" value="1"/>
</dbReference>
<dbReference type="Gene3D" id="2.40.50.140">
    <property type="entry name" value="Nucleic acid-binding proteins"/>
    <property type="match status" value="1"/>
</dbReference>
<dbReference type="SMART" id="SM00316">
    <property type="entry name" value="S1"/>
    <property type="match status" value="1"/>
</dbReference>
<sequence>MSENTAGDSGTRGDSSPEPDADAAEGTADDRPDHATDDRSQNATDDRPTVYDLAPDCTLEDAEADALYHAEVNGVVDYGVFVDLSDAVSGLVHESNLDGEYAVGDRLIVRLTEVKENGDIAFDDVDPDDYRTEAVAHEPTVSRVRGLTPGDEVTVEGEVVQAKQTGGPTIFAVADASGVLSCAAFESAGVRAYPEVEVGDMVHVAGTIESREDALQLEVDSLKRLPDERAAEARERFEAALEERAEPADVDPLVDWEAFEPIHEDLRELARLLRRTVLAGRPIRVRHHADGDGMCAAIPVQLALENLIEEVHGDPDSPRHLFKRLPSKAPYYEMEDVTRDLNFALEGRARHGQKLPFLLMLDNGSTEEDVPAYENLAHYDIPIAAVDHHHPDPEAVEPLLDAHVNPYLHGEDYRVTTGMMCVELARLIDPSLTEELEHVPAVAGLSDRSKAEAMDDYVALAEEAGYDESDLLDIGEALDYAAHWLRYSEGKTLVNDALNVGCDDEERHEELVEFLSERAERDVERQLDAVDDHVEHERLASGAHLYRIDLDEYAHRFTYPAPGKTTGELHDAKVKETGDPVITIGYGPDFCVLRSDGVRLDIPNMVTELNEELPEAGVSGGGHLVVGSIKFVKGRRSEVIETLVEKMAGAEIDEALSSTIALDD</sequence>
<name>A0A8T8LMQ8_9EURY</name>
<dbReference type="PROSITE" id="PS50126">
    <property type="entry name" value="S1"/>
    <property type="match status" value="1"/>
</dbReference>
<dbReference type="KEGG" id="hss:J7656_03585"/>
<dbReference type="GO" id="GO:0003676">
    <property type="term" value="F:nucleic acid binding"/>
    <property type="evidence" value="ECO:0007669"/>
    <property type="project" value="InterPro"/>
</dbReference>
<proteinExistence type="predicted"/>
<feature type="compositionally biased region" description="Basic and acidic residues" evidence="1">
    <location>
        <begin position="28"/>
        <end position="49"/>
    </location>
</feature>
<dbReference type="InterPro" id="IPR038763">
    <property type="entry name" value="DHH_sf"/>
</dbReference>
<dbReference type="InterPro" id="IPR004365">
    <property type="entry name" value="NA-bd_OB_tRNA"/>
</dbReference>
<organism evidence="3 4">
    <name type="scientific">Halorubrum ruber</name>
    <dbReference type="NCBI Taxonomy" id="2982524"/>
    <lineage>
        <taxon>Archaea</taxon>
        <taxon>Methanobacteriati</taxon>
        <taxon>Methanobacteriota</taxon>
        <taxon>Stenosarchaea group</taxon>
        <taxon>Halobacteria</taxon>
        <taxon>Halobacteriales</taxon>
        <taxon>Haloferacaceae</taxon>
        <taxon>Halorubrum</taxon>
    </lineage>
</organism>
<dbReference type="CDD" id="cd04473">
    <property type="entry name" value="S1_RecJ_like"/>
    <property type="match status" value="1"/>
</dbReference>
<protein>
    <submittedName>
        <fullName evidence="3">S1 RNA-binding domain-containing protein</fullName>
    </submittedName>
</protein>
<accession>A0A8T8LMQ8</accession>
<dbReference type="AlphaFoldDB" id="A0A8T8LMQ8"/>
<dbReference type="GeneID" id="64826591"/>
<dbReference type="Proteomes" id="UP000679341">
    <property type="component" value="Chromosome"/>
</dbReference>
<evidence type="ECO:0000313" key="4">
    <source>
        <dbReference type="Proteomes" id="UP000679341"/>
    </source>
</evidence>